<keyword evidence="8" id="KW-1185">Reference proteome</keyword>
<dbReference type="PROSITE" id="PS01039">
    <property type="entry name" value="SBP_BACTERIAL_3"/>
    <property type="match status" value="1"/>
</dbReference>
<dbReference type="PANTHER" id="PTHR35936">
    <property type="entry name" value="MEMBRANE-BOUND LYTIC MUREIN TRANSGLYCOSYLASE F"/>
    <property type="match status" value="1"/>
</dbReference>
<comment type="subcellular location">
    <subcellularLocation>
        <location evidence="1">Cell envelope</location>
    </subcellularLocation>
</comment>
<dbReference type="SMART" id="SM00062">
    <property type="entry name" value="PBPb"/>
    <property type="match status" value="1"/>
</dbReference>
<organism evidence="7 8">
    <name type="scientific">Vogesella facilis</name>
    <dbReference type="NCBI Taxonomy" id="1655232"/>
    <lineage>
        <taxon>Bacteria</taxon>
        <taxon>Pseudomonadati</taxon>
        <taxon>Pseudomonadota</taxon>
        <taxon>Betaproteobacteria</taxon>
        <taxon>Neisseriales</taxon>
        <taxon>Chromobacteriaceae</taxon>
        <taxon>Vogesella</taxon>
    </lineage>
</organism>
<dbReference type="InterPro" id="IPR001638">
    <property type="entry name" value="Solute-binding_3/MltF_N"/>
</dbReference>
<sequence length="256" mass="27631">MSKTIKQRALAGLLLAMLGTAHGETLRFGMDGNYPPFTKQGADGNLQGFDVDIAQALCQAMQVSCQIVPQDWDGLIPGLNANKYDAILSSMSITAERRKAVDFTGKYYHVPARMIAKAGTTIGAKDFNGKRIGVLRASTQEKYARDVWGRNGASIVVYGKAPEAFLDLKSGRVDGVFVTSEVGDQDFIQTKQGAGYAFVGAPITDVRYFGEGAGIAVKKGNAALVQRLNQAIGQIRKNGSYGKIQKKYFSEDIFGE</sequence>
<dbReference type="PANTHER" id="PTHR35936:SF17">
    <property type="entry name" value="ARGININE-BINDING EXTRACELLULAR PROTEIN ARTP"/>
    <property type="match status" value="1"/>
</dbReference>
<dbReference type="Gene3D" id="3.40.190.10">
    <property type="entry name" value="Periplasmic binding protein-like II"/>
    <property type="match status" value="2"/>
</dbReference>
<feature type="domain" description="Solute-binding protein family 3/N-terminal" evidence="6">
    <location>
        <begin position="25"/>
        <end position="252"/>
    </location>
</feature>
<evidence type="ECO:0000256" key="1">
    <source>
        <dbReference type="ARBA" id="ARBA00004196"/>
    </source>
</evidence>
<evidence type="ECO:0000256" key="3">
    <source>
        <dbReference type="ARBA" id="ARBA00022729"/>
    </source>
</evidence>
<comment type="caution">
    <text evidence="7">The sequence shown here is derived from an EMBL/GenBank/DDBJ whole genome shotgun (WGS) entry which is preliminary data.</text>
</comment>
<reference evidence="8" key="1">
    <citation type="journal article" date="2019" name="Int. J. Syst. Evol. Microbiol.">
        <title>The Global Catalogue of Microorganisms (GCM) 10K type strain sequencing project: providing services to taxonomists for standard genome sequencing and annotation.</title>
        <authorList>
            <consortium name="The Broad Institute Genomics Platform"/>
            <consortium name="The Broad Institute Genome Sequencing Center for Infectious Disease"/>
            <person name="Wu L."/>
            <person name="Ma J."/>
        </authorList>
    </citation>
    <scope>NUCLEOTIDE SEQUENCE [LARGE SCALE GENOMIC DNA]</scope>
    <source>
        <strain evidence="8">KCTC 42742</strain>
    </source>
</reference>
<evidence type="ECO:0000313" key="7">
    <source>
        <dbReference type="EMBL" id="MFC3530977.1"/>
    </source>
</evidence>
<evidence type="ECO:0000256" key="5">
    <source>
        <dbReference type="SAM" id="SignalP"/>
    </source>
</evidence>
<gene>
    <name evidence="7" type="ORF">ACFOLG_02150</name>
</gene>
<dbReference type="InterPro" id="IPR018313">
    <property type="entry name" value="SBP_3_CS"/>
</dbReference>
<keyword evidence="3 5" id="KW-0732">Signal</keyword>
<feature type="signal peptide" evidence="5">
    <location>
        <begin position="1"/>
        <end position="23"/>
    </location>
</feature>
<dbReference type="RefSeq" id="WP_386087899.1">
    <property type="nucleotide sequence ID" value="NZ_JBHRXN010000006.1"/>
</dbReference>
<name>A0ABV7RC50_9NEIS</name>
<dbReference type="Proteomes" id="UP001595741">
    <property type="component" value="Unassembled WGS sequence"/>
</dbReference>
<dbReference type="SUPFAM" id="SSF53850">
    <property type="entry name" value="Periplasmic binding protein-like II"/>
    <property type="match status" value="1"/>
</dbReference>
<proteinExistence type="inferred from homology"/>
<feature type="chain" id="PRO_5045416407" evidence="5">
    <location>
        <begin position="24"/>
        <end position="256"/>
    </location>
</feature>
<evidence type="ECO:0000313" key="8">
    <source>
        <dbReference type="Proteomes" id="UP001595741"/>
    </source>
</evidence>
<evidence type="ECO:0000256" key="2">
    <source>
        <dbReference type="ARBA" id="ARBA00010333"/>
    </source>
</evidence>
<dbReference type="Pfam" id="PF00497">
    <property type="entry name" value="SBP_bac_3"/>
    <property type="match status" value="1"/>
</dbReference>
<evidence type="ECO:0000259" key="6">
    <source>
        <dbReference type="SMART" id="SM00062"/>
    </source>
</evidence>
<dbReference type="EMBL" id="JBHRXN010000006">
    <property type="protein sequence ID" value="MFC3530977.1"/>
    <property type="molecule type" value="Genomic_DNA"/>
</dbReference>
<protein>
    <submittedName>
        <fullName evidence="7">Transporter substrate-binding domain-containing protein</fullName>
    </submittedName>
</protein>
<comment type="similarity">
    <text evidence="2 4">Belongs to the bacterial solute-binding protein 3 family.</text>
</comment>
<accession>A0ABV7RC50</accession>
<evidence type="ECO:0000256" key="4">
    <source>
        <dbReference type="RuleBase" id="RU003744"/>
    </source>
</evidence>